<gene>
    <name evidence="11" type="ORF">UFOPK2366_01241</name>
    <name evidence="12" type="ORF">UFOPK2992_00216</name>
</gene>
<dbReference type="GO" id="GO:0005829">
    <property type="term" value="C:cytosol"/>
    <property type="evidence" value="ECO:0007669"/>
    <property type="project" value="TreeGrafter"/>
</dbReference>
<feature type="domain" description="Nudix hydrolase" evidence="10">
    <location>
        <begin position="137"/>
        <end position="267"/>
    </location>
</feature>
<reference evidence="11" key="1">
    <citation type="submission" date="2020-05" db="EMBL/GenBank/DDBJ databases">
        <authorList>
            <person name="Chiriac C."/>
            <person name="Salcher M."/>
            <person name="Ghai R."/>
            <person name="Kavagutti S V."/>
        </authorList>
    </citation>
    <scope>NUCLEOTIDE SEQUENCE</scope>
</reference>
<evidence type="ECO:0000256" key="5">
    <source>
        <dbReference type="ARBA" id="ARBA00022723"/>
    </source>
</evidence>
<evidence type="ECO:0000256" key="3">
    <source>
        <dbReference type="ARBA" id="ARBA00009595"/>
    </source>
</evidence>
<dbReference type="Gene3D" id="3.90.79.20">
    <property type="match status" value="1"/>
</dbReference>
<name>A0A6J6PPD6_9ZZZZ</name>
<protein>
    <recommendedName>
        <fullName evidence="4">NAD(+) diphosphatase</fullName>
        <ecNumber evidence="4">3.6.1.22</ecNumber>
    </recommendedName>
</protein>
<dbReference type="AlphaFoldDB" id="A0A6J6PPD6"/>
<comment type="catalytic activity">
    <reaction evidence="9">
        <text>a 5'-end NAD(+)-phospho-ribonucleoside in mRNA + H2O = a 5'-end phospho-adenosine-phospho-ribonucleoside in mRNA + beta-nicotinamide D-ribonucleotide + 2 H(+)</text>
        <dbReference type="Rhea" id="RHEA:60876"/>
        <dbReference type="Rhea" id="RHEA-COMP:15698"/>
        <dbReference type="Rhea" id="RHEA-COMP:15719"/>
        <dbReference type="ChEBI" id="CHEBI:14649"/>
        <dbReference type="ChEBI" id="CHEBI:15377"/>
        <dbReference type="ChEBI" id="CHEBI:15378"/>
        <dbReference type="ChEBI" id="CHEBI:144029"/>
        <dbReference type="ChEBI" id="CHEBI:144051"/>
    </reaction>
    <physiologicalReaction direction="left-to-right" evidence="9">
        <dbReference type="Rhea" id="RHEA:60877"/>
    </physiologicalReaction>
</comment>
<accession>A0A6J6PPD6</accession>
<dbReference type="Pfam" id="PF00293">
    <property type="entry name" value="NUDIX"/>
    <property type="match status" value="1"/>
</dbReference>
<dbReference type="PROSITE" id="PS00893">
    <property type="entry name" value="NUDIX_BOX"/>
    <property type="match status" value="1"/>
</dbReference>
<dbReference type="GO" id="GO:0006742">
    <property type="term" value="P:NADP+ catabolic process"/>
    <property type="evidence" value="ECO:0007669"/>
    <property type="project" value="TreeGrafter"/>
</dbReference>
<evidence type="ECO:0000256" key="9">
    <source>
        <dbReference type="ARBA" id="ARBA00023679"/>
    </source>
</evidence>
<comment type="cofactor">
    <cofactor evidence="2">
        <name>Zn(2+)</name>
        <dbReference type="ChEBI" id="CHEBI:29105"/>
    </cofactor>
</comment>
<evidence type="ECO:0000256" key="1">
    <source>
        <dbReference type="ARBA" id="ARBA00001946"/>
    </source>
</evidence>
<dbReference type="PANTHER" id="PTHR42904:SF6">
    <property type="entry name" value="NAD-CAPPED RNA HYDROLASE NUDT12"/>
    <property type="match status" value="1"/>
</dbReference>
<keyword evidence="8" id="KW-0520">NAD</keyword>
<dbReference type="GO" id="GO:0035529">
    <property type="term" value="F:NADH pyrophosphatase activity"/>
    <property type="evidence" value="ECO:0007669"/>
    <property type="project" value="TreeGrafter"/>
</dbReference>
<evidence type="ECO:0000256" key="4">
    <source>
        <dbReference type="ARBA" id="ARBA00012381"/>
    </source>
</evidence>
<dbReference type="GO" id="GO:0046872">
    <property type="term" value="F:metal ion binding"/>
    <property type="evidence" value="ECO:0007669"/>
    <property type="project" value="UniProtKB-KW"/>
</dbReference>
<keyword evidence="6" id="KW-0378">Hydrolase</keyword>
<evidence type="ECO:0000313" key="11">
    <source>
        <dbReference type="EMBL" id="CAB4700382.1"/>
    </source>
</evidence>
<dbReference type="InterPro" id="IPR049734">
    <property type="entry name" value="NudC-like_C"/>
</dbReference>
<evidence type="ECO:0000256" key="2">
    <source>
        <dbReference type="ARBA" id="ARBA00001947"/>
    </source>
</evidence>
<evidence type="ECO:0000256" key="8">
    <source>
        <dbReference type="ARBA" id="ARBA00023027"/>
    </source>
</evidence>
<dbReference type="InterPro" id="IPR015797">
    <property type="entry name" value="NUDIX_hydrolase-like_dom_sf"/>
</dbReference>
<evidence type="ECO:0000313" key="12">
    <source>
        <dbReference type="EMBL" id="CAB4788353.1"/>
    </source>
</evidence>
<organism evidence="11">
    <name type="scientific">freshwater metagenome</name>
    <dbReference type="NCBI Taxonomy" id="449393"/>
    <lineage>
        <taxon>unclassified sequences</taxon>
        <taxon>metagenomes</taxon>
        <taxon>ecological metagenomes</taxon>
    </lineage>
</organism>
<dbReference type="Gene3D" id="3.90.79.10">
    <property type="entry name" value="Nucleoside Triphosphate Pyrophosphohydrolase"/>
    <property type="match status" value="1"/>
</dbReference>
<dbReference type="EMBL" id="CAEZXM010000235">
    <property type="protein sequence ID" value="CAB4700382.1"/>
    <property type="molecule type" value="Genomic_DNA"/>
</dbReference>
<evidence type="ECO:0000259" key="10">
    <source>
        <dbReference type="PROSITE" id="PS51462"/>
    </source>
</evidence>
<sequence>MPENQPSNQSEFVPLVNPPTHEIESHRYVHVVGSNVWVHDEPVDSEWDLHFLGMRGGHAMWGVDVPRGLDPADGAASDLFSYFGRASETDWLIAGRAVQIVEWARTHRFCGRCGTPTVQAPGERAMKCPACAMLAFPRLAPAMITLVTRGEGADQEALLARGVQFRAPMYSCLAGFVEPGETLEGAVIREVREEVGLEVTNVRYWGSQPWPFPHSLMLGFQAEYLSGDIVCDPSEIVDAQWYRRDALPSIPPGISIARKLIDAWLIDG</sequence>
<dbReference type="InterPro" id="IPR050241">
    <property type="entry name" value="NAD-cap_RNA_hydrolase_NudC"/>
</dbReference>
<dbReference type="GO" id="GO:0019677">
    <property type="term" value="P:NAD+ catabolic process"/>
    <property type="evidence" value="ECO:0007669"/>
    <property type="project" value="TreeGrafter"/>
</dbReference>
<dbReference type="InterPro" id="IPR015376">
    <property type="entry name" value="Znr_NADH_PPase"/>
</dbReference>
<keyword evidence="7" id="KW-0460">Magnesium</keyword>
<dbReference type="CDD" id="cd03429">
    <property type="entry name" value="NUDIX_NADH_pyrophosphatase_Nudt13"/>
    <property type="match status" value="1"/>
</dbReference>
<dbReference type="EC" id="3.6.1.22" evidence="4"/>
<dbReference type="EMBL" id="CAFAAI010000018">
    <property type="protein sequence ID" value="CAB4788353.1"/>
    <property type="molecule type" value="Genomic_DNA"/>
</dbReference>
<dbReference type="InterPro" id="IPR020476">
    <property type="entry name" value="Nudix_hydrolase"/>
</dbReference>
<dbReference type="Pfam" id="PF09297">
    <property type="entry name" value="Zn_ribbon_NUD"/>
    <property type="match status" value="1"/>
</dbReference>
<proteinExistence type="inferred from homology"/>
<evidence type="ECO:0000256" key="7">
    <source>
        <dbReference type="ARBA" id="ARBA00022842"/>
    </source>
</evidence>
<dbReference type="PANTHER" id="PTHR42904">
    <property type="entry name" value="NUDIX HYDROLASE, NUDC SUBFAMILY"/>
    <property type="match status" value="1"/>
</dbReference>
<dbReference type="NCBIfam" id="NF001299">
    <property type="entry name" value="PRK00241.1"/>
    <property type="match status" value="1"/>
</dbReference>
<dbReference type="InterPro" id="IPR000086">
    <property type="entry name" value="NUDIX_hydrolase_dom"/>
</dbReference>
<dbReference type="PROSITE" id="PS51462">
    <property type="entry name" value="NUDIX"/>
    <property type="match status" value="1"/>
</dbReference>
<keyword evidence="5" id="KW-0479">Metal-binding</keyword>
<dbReference type="PRINTS" id="PR00502">
    <property type="entry name" value="NUDIXFAMILY"/>
</dbReference>
<dbReference type="SUPFAM" id="SSF55811">
    <property type="entry name" value="Nudix"/>
    <property type="match status" value="2"/>
</dbReference>
<comment type="cofactor">
    <cofactor evidence="1">
        <name>Mg(2+)</name>
        <dbReference type="ChEBI" id="CHEBI:18420"/>
    </cofactor>
</comment>
<evidence type="ECO:0000256" key="6">
    <source>
        <dbReference type="ARBA" id="ARBA00022801"/>
    </source>
</evidence>
<comment type="similarity">
    <text evidence="3">Belongs to the Nudix hydrolase family. NudC subfamily.</text>
</comment>
<dbReference type="InterPro" id="IPR020084">
    <property type="entry name" value="NUDIX_hydrolase_CS"/>
</dbReference>